<keyword evidence="3 10" id="KW-0813">Transport</keyword>
<dbReference type="AlphaFoldDB" id="A0A8H7ZYS1"/>
<comment type="caution">
    <text evidence="11">The sequence shown here is derived from an EMBL/GenBank/DDBJ whole genome shotgun (WGS) entry which is preliminary data.</text>
</comment>
<evidence type="ECO:0000256" key="5">
    <source>
        <dbReference type="ARBA" id="ARBA00022737"/>
    </source>
</evidence>
<keyword evidence="5" id="KW-0677">Repeat</keyword>
<gene>
    <name evidence="11" type="ORF">BJ554DRAFT_5831</name>
</gene>
<evidence type="ECO:0000256" key="9">
    <source>
        <dbReference type="PROSITE-ProRule" id="PRU00282"/>
    </source>
</evidence>
<proteinExistence type="inferred from homology"/>
<keyword evidence="7" id="KW-0496">Mitochondrion</keyword>
<dbReference type="GO" id="GO:0031966">
    <property type="term" value="C:mitochondrial membrane"/>
    <property type="evidence" value="ECO:0007669"/>
    <property type="project" value="UniProtKB-SubCell"/>
</dbReference>
<dbReference type="InterPro" id="IPR018108">
    <property type="entry name" value="MCP_transmembrane"/>
</dbReference>
<feature type="repeat" description="Solcar" evidence="9">
    <location>
        <begin position="111"/>
        <end position="199"/>
    </location>
</feature>
<dbReference type="OrthoDB" id="204711at2759"/>
<evidence type="ECO:0000313" key="12">
    <source>
        <dbReference type="Proteomes" id="UP000673691"/>
    </source>
</evidence>
<keyword evidence="4 9" id="KW-0812">Transmembrane</keyword>
<evidence type="ECO:0000256" key="3">
    <source>
        <dbReference type="ARBA" id="ARBA00022448"/>
    </source>
</evidence>
<evidence type="ECO:0000256" key="7">
    <source>
        <dbReference type="ARBA" id="ARBA00023128"/>
    </source>
</evidence>
<dbReference type="Gene3D" id="1.50.40.10">
    <property type="entry name" value="Mitochondrial carrier domain"/>
    <property type="match status" value="1"/>
</dbReference>
<sequence>MVVTPMDVIKIRLQAQRHSMADPLDIPKYRNAGHAAYTIVKEEGFRTLWKGVSLTALRQATNQGVNFAAYQEMKKALLKYQPQHQEKGELPSIQTLVIGGLSGAMGPMVSGRRDVEGRLGAGSSNVTFSNAPIDTVKTRIQKASSVAGESGWIRFKGVVSHIIKHEGYAAFYKGLTPRILRVAPGQAITFTVYVTASLVKSRETAFFFLRNQSVTLALSRFAARWGAPALFGGANARSRVSQQGRRFEARPPAVRKAQALFRGGEAPFPGSAPETRLGVSRFAASLRPGRGALLGAPVGAARQGAVVSSPGKFLTPFFFSNFMQRGGGVGACGR</sequence>
<comment type="similarity">
    <text evidence="2 10">Belongs to the mitochondrial carrier (TC 2.A.29) family.</text>
</comment>
<evidence type="ECO:0000256" key="8">
    <source>
        <dbReference type="ARBA" id="ARBA00023136"/>
    </source>
</evidence>
<dbReference type="Pfam" id="PF00153">
    <property type="entry name" value="Mito_carr"/>
    <property type="match status" value="2"/>
</dbReference>
<evidence type="ECO:0000256" key="1">
    <source>
        <dbReference type="ARBA" id="ARBA00004225"/>
    </source>
</evidence>
<evidence type="ECO:0000256" key="10">
    <source>
        <dbReference type="RuleBase" id="RU000488"/>
    </source>
</evidence>
<keyword evidence="8 9" id="KW-0472">Membrane</keyword>
<evidence type="ECO:0000256" key="2">
    <source>
        <dbReference type="ARBA" id="ARBA00006375"/>
    </source>
</evidence>
<reference evidence="11 12" key="1">
    <citation type="journal article" name="Sci. Rep.">
        <title>Genome-scale phylogenetic analyses confirm Olpidium as the closest living zoosporic fungus to the non-flagellated, terrestrial fungi.</title>
        <authorList>
            <person name="Chang Y."/>
            <person name="Rochon D."/>
            <person name="Sekimoto S."/>
            <person name="Wang Y."/>
            <person name="Chovatia M."/>
            <person name="Sandor L."/>
            <person name="Salamov A."/>
            <person name="Grigoriev I.V."/>
            <person name="Stajich J.E."/>
            <person name="Spatafora J.W."/>
        </authorList>
    </citation>
    <scope>NUCLEOTIDE SEQUENCE [LARGE SCALE GENOMIC DNA]</scope>
    <source>
        <strain evidence="11">S191</strain>
    </source>
</reference>
<organism evidence="11 12">
    <name type="scientific">Olpidium bornovanus</name>
    <dbReference type="NCBI Taxonomy" id="278681"/>
    <lineage>
        <taxon>Eukaryota</taxon>
        <taxon>Fungi</taxon>
        <taxon>Fungi incertae sedis</taxon>
        <taxon>Olpidiomycota</taxon>
        <taxon>Olpidiomycotina</taxon>
        <taxon>Olpidiomycetes</taxon>
        <taxon>Olpidiales</taxon>
        <taxon>Olpidiaceae</taxon>
        <taxon>Olpidium</taxon>
    </lineage>
</organism>
<dbReference type="Proteomes" id="UP000673691">
    <property type="component" value="Unassembled WGS sequence"/>
</dbReference>
<dbReference type="InterPro" id="IPR023395">
    <property type="entry name" value="MCP_dom_sf"/>
</dbReference>
<evidence type="ECO:0000313" key="11">
    <source>
        <dbReference type="EMBL" id="KAG5461906.1"/>
    </source>
</evidence>
<dbReference type="EMBL" id="JAEFCI010002935">
    <property type="protein sequence ID" value="KAG5461906.1"/>
    <property type="molecule type" value="Genomic_DNA"/>
</dbReference>
<evidence type="ECO:0000256" key="6">
    <source>
        <dbReference type="ARBA" id="ARBA00022989"/>
    </source>
</evidence>
<dbReference type="GO" id="GO:0005469">
    <property type="term" value="F:succinate:fumarate antiporter activity"/>
    <property type="evidence" value="ECO:0007669"/>
    <property type="project" value="TreeGrafter"/>
</dbReference>
<keyword evidence="6" id="KW-1133">Transmembrane helix</keyword>
<dbReference type="PROSITE" id="PS50920">
    <property type="entry name" value="SOLCAR"/>
    <property type="match status" value="2"/>
</dbReference>
<name>A0A8H7ZYS1_9FUNG</name>
<evidence type="ECO:0000256" key="4">
    <source>
        <dbReference type="ARBA" id="ARBA00022692"/>
    </source>
</evidence>
<dbReference type="InterPro" id="IPR049563">
    <property type="entry name" value="TXTP-like"/>
</dbReference>
<feature type="repeat" description="Solcar" evidence="9">
    <location>
        <begin position="1"/>
        <end position="76"/>
    </location>
</feature>
<keyword evidence="12" id="KW-1185">Reference proteome</keyword>
<dbReference type="PANTHER" id="PTHR45788">
    <property type="entry name" value="SUCCINATE/FUMARATE MITOCHONDRIAL TRANSPORTER-RELATED"/>
    <property type="match status" value="1"/>
</dbReference>
<dbReference type="SUPFAM" id="SSF103506">
    <property type="entry name" value="Mitochondrial carrier"/>
    <property type="match status" value="1"/>
</dbReference>
<protein>
    <submittedName>
        <fullName evidence="11">Mitochondrial carrier domain-containing protein</fullName>
    </submittedName>
</protein>
<dbReference type="PANTHER" id="PTHR45788:SF2">
    <property type="entry name" value="SUCCINATE_FUMARATE MITOCHONDRIAL TRANSPORTER"/>
    <property type="match status" value="1"/>
</dbReference>
<comment type="subcellular location">
    <subcellularLocation>
        <location evidence="1">Mitochondrion membrane</location>
        <topology evidence="1">Multi-pass membrane protein</topology>
    </subcellularLocation>
</comment>
<accession>A0A8H7ZYS1</accession>